<evidence type="ECO:0000256" key="5">
    <source>
        <dbReference type="ARBA" id="ARBA00022692"/>
    </source>
</evidence>
<evidence type="ECO:0000256" key="3">
    <source>
        <dbReference type="ARBA" id="ARBA00022448"/>
    </source>
</evidence>
<dbReference type="OrthoDB" id="2078716at2"/>
<keyword evidence="5 8" id="KW-0812">Transmembrane</keyword>
<comment type="caution">
    <text evidence="9">The sequence shown here is derived from an EMBL/GenBank/DDBJ whole genome shotgun (WGS) entry which is preliminary data.</text>
</comment>
<sequence>MYREEISMIQIGLLMGSFFVSGAGLYYHGFLLHSVAYNPWAPLLSGVALSLIPSALAWRFCARFPRDNIVGVAQKLTGRWLGIIITLPLVLFHLALPWPVFRIAAELLVDVHLNQTPPIVLSTVLLAIACWIALMGTEVVTRTNDEHLVIIFPLTVVMFYLSIADIRPELALPVTQFDFSYWGRLDFYASLMVFFGFSLPLFLNDALGHSKKMYWVILVVTIIGAFYLLFSLFLIIGTLGMEMASSFEQPLKVKMTTLRQMVFFERVDIFLVLLWMFPTTTAMGAMIVTGARAVGQWLNLANYHPVIYVYFVIALLARPWFEAFQQSTQFLRWLGPFWGVFMIATVGLLLILARFRREKTAPSGGTGGEHNG</sequence>
<protein>
    <submittedName>
        <fullName evidence="9">GerAB/ArcD/ProY family transporter</fullName>
    </submittedName>
</protein>
<dbReference type="GO" id="GO:0016020">
    <property type="term" value="C:membrane"/>
    <property type="evidence" value="ECO:0007669"/>
    <property type="project" value="UniProtKB-SubCell"/>
</dbReference>
<evidence type="ECO:0000313" key="9">
    <source>
        <dbReference type="EMBL" id="MZP30490.1"/>
    </source>
</evidence>
<feature type="transmembrane region" description="Helical" evidence="8">
    <location>
        <begin position="187"/>
        <end position="203"/>
    </location>
</feature>
<feature type="transmembrane region" description="Helical" evidence="8">
    <location>
        <begin position="40"/>
        <end position="60"/>
    </location>
</feature>
<keyword evidence="3" id="KW-0813">Transport</keyword>
<keyword evidence="10" id="KW-1185">Reference proteome</keyword>
<evidence type="ECO:0000256" key="6">
    <source>
        <dbReference type="ARBA" id="ARBA00022989"/>
    </source>
</evidence>
<comment type="subcellular location">
    <subcellularLocation>
        <location evidence="1">Membrane</location>
        <topology evidence="1">Multi-pass membrane protein</topology>
    </subcellularLocation>
</comment>
<evidence type="ECO:0000256" key="1">
    <source>
        <dbReference type="ARBA" id="ARBA00004141"/>
    </source>
</evidence>
<keyword evidence="6 8" id="KW-1133">Transmembrane helix</keyword>
<evidence type="ECO:0000256" key="4">
    <source>
        <dbReference type="ARBA" id="ARBA00022544"/>
    </source>
</evidence>
<keyword evidence="7 8" id="KW-0472">Membrane</keyword>
<feature type="transmembrane region" description="Helical" evidence="8">
    <location>
        <begin position="269"/>
        <end position="288"/>
    </location>
</feature>
<evidence type="ECO:0000256" key="2">
    <source>
        <dbReference type="ARBA" id="ARBA00007998"/>
    </source>
</evidence>
<feature type="transmembrane region" description="Helical" evidence="8">
    <location>
        <begin position="118"/>
        <end position="136"/>
    </location>
</feature>
<evidence type="ECO:0000313" key="10">
    <source>
        <dbReference type="Proteomes" id="UP000463470"/>
    </source>
</evidence>
<feature type="transmembrane region" description="Helical" evidence="8">
    <location>
        <begin position="7"/>
        <end position="28"/>
    </location>
</feature>
<feature type="transmembrane region" description="Helical" evidence="8">
    <location>
        <begin position="148"/>
        <end position="167"/>
    </location>
</feature>
<dbReference type="InterPro" id="IPR004761">
    <property type="entry name" value="Spore_GerAB"/>
</dbReference>
<proteinExistence type="inferred from homology"/>
<dbReference type="AlphaFoldDB" id="A0A845L754"/>
<keyword evidence="4" id="KW-0309">Germination</keyword>
<evidence type="ECO:0000256" key="7">
    <source>
        <dbReference type="ARBA" id="ARBA00023136"/>
    </source>
</evidence>
<accession>A0A845L754</accession>
<dbReference type="PANTHER" id="PTHR34975:SF2">
    <property type="entry name" value="SPORE GERMINATION PROTEIN A2"/>
    <property type="match status" value="1"/>
</dbReference>
<dbReference type="RefSeq" id="WP_161259015.1">
    <property type="nucleotide sequence ID" value="NZ_WXEY01000014.1"/>
</dbReference>
<feature type="transmembrane region" description="Helical" evidence="8">
    <location>
        <begin position="80"/>
        <end position="98"/>
    </location>
</feature>
<evidence type="ECO:0000256" key="8">
    <source>
        <dbReference type="SAM" id="Phobius"/>
    </source>
</evidence>
<reference evidence="9 10" key="1">
    <citation type="submission" date="2020-01" db="EMBL/GenBank/DDBJ databases">
        <title>Whole-genome sequence of Heliobacterium undosum DSM 13378.</title>
        <authorList>
            <person name="Kyndt J.A."/>
            <person name="Meyer T.E."/>
        </authorList>
    </citation>
    <scope>NUCLEOTIDE SEQUENCE [LARGE SCALE GENOMIC DNA]</scope>
    <source>
        <strain evidence="9 10">DSM 13378</strain>
    </source>
</reference>
<dbReference type="GO" id="GO:0009847">
    <property type="term" value="P:spore germination"/>
    <property type="evidence" value="ECO:0007669"/>
    <property type="project" value="InterPro"/>
</dbReference>
<dbReference type="Pfam" id="PF03845">
    <property type="entry name" value="Spore_permease"/>
    <property type="match status" value="1"/>
</dbReference>
<name>A0A845L754_9FIRM</name>
<comment type="similarity">
    <text evidence="2">Belongs to the amino acid-polyamine-organocation (APC) superfamily. Spore germination protein (SGP) (TC 2.A.3.9) family.</text>
</comment>
<gene>
    <name evidence="9" type="ORF">GTO91_12275</name>
</gene>
<dbReference type="Proteomes" id="UP000463470">
    <property type="component" value="Unassembled WGS sequence"/>
</dbReference>
<feature type="transmembrane region" description="Helical" evidence="8">
    <location>
        <begin position="300"/>
        <end position="321"/>
    </location>
</feature>
<dbReference type="PANTHER" id="PTHR34975">
    <property type="entry name" value="SPORE GERMINATION PROTEIN A2"/>
    <property type="match status" value="1"/>
</dbReference>
<feature type="transmembrane region" description="Helical" evidence="8">
    <location>
        <begin position="215"/>
        <end position="236"/>
    </location>
</feature>
<feature type="transmembrane region" description="Helical" evidence="8">
    <location>
        <begin position="333"/>
        <end position="353"/>
    </location>
</feature>
<organism evidence="9 10">
    <name type="scientific">Heliomicrobium undosum</name>
    <dbReference type="NCBI Taxonomy" id="121734"/>
    <lineage>
        <taxon>Bacteria</taxon>
        <taxon>Bacillati</taxon>
        <taxon>Bacillota</taxon>
        <taxon>Clostridia</taxon>
        <taxon>Eubacteriales</taxon>
        <taxon>Heliobacteriaceae</taxon>
        <taxon>Heliomicrobium</taxon>
    </lineage>
</organism>
<dbReference type="EMBL" id="WXEY01000014">
    <property type="protein sequence ID" value="MZP30490.1"/>
    <property type="molecule type" value="Genomic_DNA"/>
</dbReference>